<dbReference type="InterPro" id="IPR012296">
    <property type="entry name" value="Nuclease_put_TT1808"/>
</dbReference>
<name>A0A0K1Q5E8_9BACT</name>
<dbReference type="PANTHER" id="PTHR36558">
    <property type="entry name" value="GLR1098 PROTEIN"/>
    <property type="match status" value="1"/>
</dbReference>
<dbReference type="RefSeq" id="WP_240488688.1">
    <property type="nucleotide sequence ID" value="NZ_CP012333.1"/>
</dbReference>
<keyword evidence="3" id="KW-1185">Reference proteome</keyword>
<dbReference type="CDD" id="cd06260">
    <property type="entry name" value="DUF820-like"/>
    <property type="match status" value="1"/>
</dbReference>
<dbReference type="STRING" id="1391654.AKJ09_07621"/>
<feature type="domain" description="Putative restriction endonuclease" evidence="1">
    <location>
        <begin position="18"/>
        <end position="170"/>
    </location>
</feature>
<dbReference type="AlphaFoldDB" id="A0A0K1Q5E8"/>
<reference evidence="2 3" key="1">
    <citation type="submission" date="2015-08" db="EMBL/GenBank/DDBJ databases">
        <authorList>
            <person name="Babu N.S."/>
            <person name="Beckwith C.J."/>
            <person name="Beseler K.G."/>
            <person name="Brison A."/>
            <person name="Carone J.V."/>
            <person name="Caskin T.P."/>
            <person name="Diamond M."/>
            <person name="Durham M.E."/>
            <person name="Foxe J.M."/>
            <person name="Go M."/>
            <person name="Henderson B.A."/>
            <person name="Jones I.B."/>
            <person name="McGettigan J.A."/>
            <person name="Micheletti S.J."/>
            <person name="Nasrallah M.E."/>
            <person name="Ortiz D."/>
            <person name="Piller C.R."/>
            <person name="Privatt S.R."/>
            <person name="Schneider S.L."/>
            <person name="Sharp S."/>
            <person name="Smith T.C."/>
            <person name="Stanton J.D."/>
            <person name="Ullery H.E."/>
            <person name="Wilson R.J."/>
            <person name="Serrano M.G."/>
            <person name="Buck G."/>
            <person name="Lee V."/>
            <person name="Wang Y."/>
            <person name="Carvalho R."/>
            <person name="Voegtly L."/>
            <person name="Shi R."/>
            <person name="Duckworth R."/>
            <person name="Johnson A."/>
            <person name="Loviza R."/>
            <person name="Walstead R."/>
            <person name="Shah Z."/>
            <person name="Kiflezghi M."/>
            <person name="Wade K."/>
            <person name="Ball S.L."/>
            <person name="Bradley K.W."/>
            <person name="Asai D.J."/>
            <person name="Bowman C.A."/>
            <person name="Russell D.A."/>
            <person name="Pope W.H."/>
            <person name="Jacobs-Sera D."/>
            <person name="Hendrix R.W."/>
            <person name="Hatfull G.F."/>
        </authorList>
    </citation>
    <scope>NUCLEOTIDE SEQUENCE [LARGE SCALE GENOMIC DNA]</scope>
    <source>
        <strain evidence="2 3">DSM 27648</strain>
    </source>
</reference>
<dbReference type="InterPro" id="IPR011335">
    <property type="entry name" value="Restrct_endonuc-II-like"/>
</dbReference>
<dbReference type="SUPFAM" id="SSF52980">
    <property type="entry name" value="Restriction endonuclease-like"/>
    <property type="match status" value="1"/>
</dbReference>
<dbReference type="InterPro" id="IPR008538">
    <property type="entry name" value="Uma2"/>
</dbReference>
<sequence length="197" mass="21609">MPAAPKLKLSYAAYAKREGASDTKHEFFNGEIFAMTGGSIAHGRLGTRVRDAIKASLPRGCGCVVEGPDIRVRTPSGKGTYPDGFVVCGKLETDTEDPESVTNPILIVEVLSESTEAYDRGKKFDHYRSLASLEEYVLVSYQDPLIESHVRNPDGTWTTTYAGRDETLHLRSIGARVEVNAMYEGMTQSDGVMRVTE</sequence>
<dbReference type="KEGG" id="llu:AKJ09_07621"/>
<evidence type="ECO:0000259" key="1">
    <source>
        <dbReference type="Pfam" id="PF05685"/>
    </source>
</evidence>
<dbReference type="Pfam" id="PF05685">
    <property type="entry name" value="Uma2"/>
    <property type="match status" value="1"/>
</dbReference>
<dbReference type="Proteomes" id="UP000064967">
    <property type="component" value="Chromosome"/>
</dbReference>
<organism evidence="2 3">
    <name type="scientific">Labilithrix luteola</name>
    <dbReference type="NCBI Taxonomy" id="1391654"/>
    <lineage>
        <taxon>Bacteria</taxon>
        <taxon>Pseudomonadati</taxon>
        <taxon>Myxococcota</taxon>
        <taxon>Polyangia</taxon>
        <taxon>Polyangiales</taxon>
        <taxon>Labilitrichaceae</taxon>
        <taxon>Labilithrix</taxon>
    </lineage>
</organism>
<evidence type="ECO:0000313" key="2">
    <source>
        <dbReference type="EMBL" id="AKV00958.1"/>
    </source>
</evidence>
<gene>
    <name evidence="2" type="ORF">AKJ09_07621</name>
</gene>
<dbReference type="Gene3D" id="3.90.1570.10">
    <property type="entry name" value="tt1808, chain A"/>
    <property type="match status" value="1"/>
</dbReference>
<evidence type="ECO:0000313" key="3">
    <source>
        <dbReference type="Proteomes" id="UP000064967"/>
    </source>
</evidence>
<proteinExistence type="predicted"/>
<accession>A0A0K1Q5E8</accession>
<protein>
    <recommendedName>
        <fullName evidence="1">Putative restriction endonuclease domain-containing protein</fullName>
    </recommendedName>
</protein>
<dbReference type="EMBL" id="CP012333">
    <property type="protein sequence ID" value="AKV00958.1"/>
    <property type="molecule type" value="Genomic_DNA"/>
</dbReference>
<dbReference type="PATRIC" id="fig|1391654.3.peg.7732"/>
<dbReference type="PANTHER" id="PTHR36558:SF1">
    <property type="entry name" value="RESTRICTION ENDONUCLEASE DOMAIN-CONTAINING PROTEIN-RELATED"/>
    <property type="match status" value="1"/>
</dbReference>